<sequence>MRILVLFALVIAWQHAHAEVYKCTGKDGKTVYQSKPCQTAVKAEQLDIQADPEVEAAAKARREALESEYDAKKAAKLEAERREAVLRNQTESAAALKQSAIAQQQQVEAQQRQAAALERQAQQGANPVMIVAPPVVLPAPAVPQVPGAPVPSGPIVKDRTLR</sequence>
<proteinExistence type="predicted"/>
<keyword evidence="1" id="KW-0175">Coiled coil</keyword>
<dbReference type="RefSeq" id="WP_256611458.1">
    <property type="nucleotide sequence ID" value="NZ_JANIBM010000016.1"/>
</dbReference>
<keyword evidence="6" id="KW-1185">Reference proteome</keyword>
<feature type="signal peptide" evidence="3">
    <location>
        <begin position="1"/>
        <end position="18"/>
    </location>
</feature>
<feature type="coiled-coil region" evidence="1">
    <location>
        <begin position="55"/>
        <end position="120"/>
    </location>
</feature>
<feature type="region of interest" description="Disordered" evidence="2">
    <location>
        <begin position="140"/>
        <end position="162"/>
    </location>
</feature>
<dbReference type="EMBL" id="JANIBM010000016">
    <property type="protein sequence ID" value="MCQ8182167.1"/>
    <property type="molecule type" value="Genomic_DNA"/>
</dbReference>
<comment type="caution">
    <text evidence="5">The sequence shown here is derived from an EMBL/GenBank/DDBJ whole genome shotgun (WGS) entry which is preliminary data.</text>
</comment>
<evidence type="ECO:0000256" key="3">
    <source>
        <dbReference type="SAM" id="SignalP"/>
    </source>
</evidence>
<feature type="chain" id="PRO_5045759684" evidence="3">
    <location>
        <begin position="19"/>
        <end position="162"/>
    </location>
</feature>
<feature type="compositionally biased region" description="Pro residues" evidence="2">
    <location>
        <begin position="140"/>
        <end position="152"/>
    </location>
</feature>
<accession>A0ABT1UIV5</accession>
<reference evidence="5 6" key="1">
    <citation type="submission" date="2022-07" db="EMBL/GenBank/DDBJ databases">
        <title>Methylomonas rivi sp. nov., Methylomonas rosea sp. nov., Methylomonas aureus sp. nov. and Methylomonas subterranea sp. nov., four novel methanotrophs isolated from a freshwater creek and the deep terrestrial subsurface.</title>
        <authorList>
            <person name="Abin C."/>
            <person name="Sankaranarayanan K."/>
            <person name="Garner C."/>
            <person name="Sindelar R."/>
            <person name="Kotary K."/>
            <person name="Garner R."/>
            <person name="Barclay S."/>
            <person name="Lawson P."/>
            <person name="Krumholz L."/>
        </authorList>
    </citation>
    <scope>NUCLEOTIDE SEQUENCE [LARGE SCALE GENOMIC DNA]</scope>
    <source>
        <strain evidence="5 6">SURF-1</strain>
    </source>
</reference>
<evidence type="ECO:0000256" key="1">
    <source>
        <dbReference type="SAM" id="Coils"/>
    </source>
</evidence>
<feature type="domain" description="DUF4124" evidence="4">
    <location>
        <begin position="8"/>
        <end position="61"/>
    </location>
</feature>
<name>A0ABT1UIV5_9GAMM</name>
<evidence type="ECO:0000259" key="4">
    <source>
        <dbReference type="Pfam" id="PF13511"/>
    </source>
</evidence>
<protein>
    <submittedName>
        <fullName evidence="5">DUF4124 domain-containing protein</fullName>
    </submittedName>
</protein>
<evidence type="ECO:0000313" key="6">
    <source>
        <dbReference type="Proteomes" id="UP001524569"/>
    </source>
</evidence>
<gene>
    <name evidence="5" type="ORF">NP603_13680</name>
</gene>
<evidence type="ECO:0000256" key="2">
    <source>
        <dbReference type="SAM" id="MobiDB-lite"/>
    </source>
</evidence>
<dbReference type="Pfam" id="PF13511">
    <property type="entry name" value="DUF4124"/>
    <property type="match status" value="1"/>
</dbReference>
<dbReference type="InterPro" id="IPR025392">
    <property type="entry name" value="DUF4124"/>
</dbReference>
<evidence type="ECO:0000313" key="5">
    <source>
        <dbReference type="EMBL" id="MCQ8182167.1"/>
    </source>
</evidence>
<dbReference type="Proteomes" id="UP001524569">
    <property type="component" value="Unassembled WGS sequence"/>
</dbReference>
<organism evidence="5 6">
    <name type="scientific">Methylomonas aurea</name>
    <dbReference type="NCBI Taxonomy" id="2952224"/>
    <lineage>
        <taxon>Bacteria</taxon>
        <taxon>Pseudomonadati</taxon>
        <taxon>Pseudomonadota</taxon>
        <taxon>Gammaproteobacteria</taxon>
        <taxon>Methylococcales</taxon>
        <taxon>Methylococcaceae</taxon>
        <taxon>Methylomonas</taxon>
    </lineage>
</organism>
<keyword evidence="3" id="KW-0732">Signal</keyword>